<gene>
    <name evidence="3" type="ORF">AVDCRST_MAG64-3830</name>
</gene>
<evidence type="ECO:0000313" key="3">
    <source>
        <dbReference type="EMBL" id="CAA9436532.1"/>
    </source>
</evidence>
<comment type="similarity">
    <text evidence="1">Belongs to the 4-hydroxybenzoyl-CoA thioesterase family.</text>
</comment>
<accession>A0A6J4QAP7</accession>
<dbReference type="PANTHER" id="PTHR31793:SF27">
    <property type="entry name" value="NOVEL THIOESTERASE SUPERFAMILY DOMAIN AND SAPOSIN A-TYPE DOMAIN CONTAINING PROTEIN (0610012H03RIK)"/>
    <property type="match status" value="1"/>
</dbReference>
<dbReference type="InterPro" id="IPR050563">
    <property type="entry name" value="4-hydroxybenzoyl-CoA_TE"/>
</dbReference>
<protein>
    <submittedName>
        <fullName evidence="3">4-hydroxybenzoyl-CoA thioesterase family active site</fullName>
    </submittedName>
</protein>
<organism evidence="3">
    <name type="scientific">uncultured Phycisphaerae bacterium</name>
    <dbReference type="NCBI Taxonomy" id="904963"/>
    <lineage>
        <taxon>Bacteria</taxon>
        <taxon>Pseudomonadati</taxon>
        <taxon>Planctomycetota</taxon>
        <taxon>Phycisphaerae</taxon>
        <taxon>environmental samples</taxon>
    </lineage>
</organism>
<sequence>MPFSIPRRVQFSETDMAGIVHFSNYFRWMEEVEHAFFRSVGLSVSMQHDGLHLGWPRVSTACDFFGPVRFEDEVELKLRVTKVGEKSFNYEVDYAVAGRAVALGRTTSVCCVLEGGKMRSVAIPDAIRAKLGGGAGA</sequence>
<dbReference type="SUPFAM" id="SSF54637">
    <property type="entry name" value="Thioesterase/thiol ester dehydrase-isomerase"/>
    <property type="match status" value="1"/>
</dbReference>
<dbReference type="Gene3D" id="3.10.129.10">
    <property type="entry name" value="Hotdog Thioesterase"/>
    <property type="match status" value="1"/>
</dbReference>
<dbReference type="Pfam" id="PF13279">
    <property type="entry name" value="4HBT_2"/>
    <property type="match status" value="1"/>
</dbReference>
<dbReference type="EMBL" id="CADCUQ010000886">
    <property type="protein sequence ID" value="CAA9436532.1"/>
    <property type="molecule type" value="Genomic_DNA"/>
</dbReference>
<proteinExistence type="inferred from homology"/>
<keyword evidence="2" id="KW-0378">Hydrolase</keyword>
<name>A0A6J4QAP7_9BACT</name>
<reference evidence="3" key="1">
    <citation type="submission" date="2020-02" db="EMBL/GenBank/DDBJ databases">
        <authorList>
            <person name="Meier V. D."/>
        </authorList>
    </citation>
    <scope>NUCLEOTIDE SEQUENCE</scope>
    <source>
        <strain evidence="3">AVDCRST_MAG64</strain>
    </source>
</reference>
<dbReference type="PANTHER" id="PTHR31793">
    <property type="entry name" value="4-HYDROXYBENZOYL-COA THIOESTERASE FAMILY MEMBER"/>
    <property type="match status" value="1"/>
</dbReference>
<dbReference type="AlphaFoldDB" id="A0A6J4QAP7"/>
<dbReference type="PROSITE" id="PS01328">
    <property type="entry name" value="4HBCOA_THIOESTERASE"/>
    <property type="match status" value="1"/>
</dbReference>
<dbReference type="InterPro" id="IPR029069">
    <property type="entry name" value="HotDog_dom_sf"/>
</dbReference>
<dbReference type="GO" id="GO:0047617">
    <property type="term" value="F:fatty acyl-CoA hydrolase activity"/>
    <property type="evidence" value="ECO:0007669"/>
    <property type="project" value="TreeGrafter"/>
</dbReference>
<dbReference type="InterPro" id="IPR008272">
    <property type="entry name" value="HB-CoA_thioesterase_AS"/>
</dbReference>
<dbReference type="CDD" id="cd00586">
    <property type="entry name" value="4HBT"/>
    <property type="match status" value="1"/>
</dbReference>
<evidence type="ECO:0000256" key="2">
    <source>
        <dbReference type="ARBA" id="ARBA00022801"/>
    </source>
</evidence>
<evidence type="ECO:0000256" key="1">
    <source>
        <dbReference type="ARBA" id="ARBA00005953"/>
    </source>
</evidence>